<evidence type="ECO:0000256" key="1">
    <source>
        <dbReference type="SAM" id="MobiDB-lite"/>
    </source>
</evidence>
<dbReference type="EMBL" id="LN879502">
    <property type="protein sequence ID" value="CUI16625.1"/>
    <property type="molecule type" value="Genomic_DNA"/>
</dbReference>
<name>A0A0U5ER73_9BACT</name>
<feature type="region of interest" description="Disordered" evidence="1">
    <location>
        <begin position="61"/>
        <end position="130"/>
    </location>
</feature>
<reference evidence="3" key="1">
    <citation type="submission" date="2015-09" db="EMBL/GenBank/DDBJ databases">
        <authorList>
            <person name="Bertelli C."/>
        </authorList>
    </citation>
    <scope>NUCLEOTIDE SEQUENCE [LARGE SCALE GENOMIC DNA]</scope>
    <source>
        <strain evidence="3">KNic</strain>
    </source>
</reference>
<dbReference type="RefSeq" id="WP_059060666.1">
    <property type="nucleotide sequence ID" value="NZ_LN879502.1"/>
</dbReference>
<dbReference type="InParanoid" id="A0A0U5ER73"/>
<sequence length="144" mass="16241">MASRNHKQENGSRMAFRIPDQQVGQASSSLSGQGANPVYCIKNEEEEALKSVSFSIAMEDEEFSDKTLVNSKPYRAAGNGDDEADDDSSDDDDFDDDDDDYDDEDEDEESDDDSSDEDDEDEENFYSNYAKCNLQQLRQIRKCA</sequence>
<accession>A0A0U5ER73</accession>
<evidence type="ECO:0000313" key="3">
    <source>
        <dbReference type="Proteomes" id="UP000069902"/>
    </source>
</evidence>
<organism evidence="2 3">
    <name type="scientific">Candidatus Protochlamydia naegleriophila</name>
    <dbReference type="NCBI Taxonomy" id="389348"/>
    <lineage>
        <taxon>Bacteria</taxon>
        <taxon>Pseudomonadati</taxon>
        <taxon>Chlamydiota</taxon>
        <taxon>Chlamydiia</taxon>
        <taxon>Parachlamydiales</taxon>
        <taxon>Parachlamydiaceae</taxon>
        <taxon>Candidatus Protochlamydia</taxon>
    </lineage>
</organism>
<protein>
    <submittedName>
        <fullName evidence="2">Uncharacterized protein</fullName>
    </submittedName>
</protein>
<dbReference type="PATRIC" id="fig|389348.3.peg.1104"/>
<feature type="region of interest" description="Disordered" evidence="1">
    <location>
        <begin position="1"/>
        <end position="36"/>
    </location>
</feature>
<feature type="compositionally biased region" description="Basic and acidic residues" evidence="1">
    <location>
        <begin position="1"/>
        <end position="10"/>
    </location>
</feature>
<keyword evidence="3" id="KW-1185">Reference proteome</keyword>
<dbReference type="Proteomes" id="UP000069902">
    <property type="component" value="Chromosome cPNK"/>
</dbReference>
<dbReference type="AlphaFoldDB" id="A0A0U5ER73"/>
<feature type="compositionally biased region" description="Acidic residues" evidence="1">
    <location>
        <begin position="80"/>
        <end position="124"/>
    </location>
</feature>
<proteinExistence type="predicted"/>
<evidence type="ECO:0000313" key="2">
    <source>
        <dbReference type="EMBL" id="CUI16625.1"/>
    </source>
</evidence>
<feature type="compositionally biased region" description="Low complexity" evidence="1">
    <location>
        <begin position="21"/>
        <end position="34"/>
    </location>
</feature>
<dbReference type="KEGG" id="pnl:PNK_1002"/>
<gene>
    <name evidence="2" type="ORF">PNK_1002</name>
</gene>